<dbReference type="EMBL" id="JAINUF010000006">
    <property type="protein sequence ID" value="KAJ8355519.1"/>
    <property type="molecule type" value="Genomic_DNA"/>
</dbReference>
<gene>
    <name evidence="2" type="ORF">SKAU_G00183130</name>
</gene>
<evidence type="ECO:0000313" key="3">
    <source>
        <dbReference type="Proteomes" id="UP001152622"/>
    </source>
</evidence>
<reference evidence="2" key="1">
    <citation type="journal article" date="2023" name="Science">
        <title>Genome structures resolve the early diversification of teleost fishes.</title>
        <authorList>
            <person name="Parey E."/>
            <person name="Louis A."/>
            <person name="Montfort J."/>
            <person name="Bouchez O."/>
            <person name="Roques C."/>
            <person name="Iampietro C."/>
            <person name="Lluch J."/>
            <person name="Castinel A."/>
            <person name="Donnadieu C."/>
            <person name="Desvignes T."/>
            <person name="Floi Bucao C."/>
            <person name="Jouanno E."/>
            <person name="Wen M."/>
            <person name="Mejri S."/>
            <person name="Dirks R."/>
            <person name="Jansen H."/>
            <person name="Henkel C."/>
            <person name="Chen W.J."/>
            <person name="Zahm M."/>
            <person name="Cabau C."/>
            <person name="Klopp C."/>
            <person name="Thompson A.W."/>
            <person name="Robinson-Rechavi M."/>
            <person name="Braasch I."/>
            <person name="Lecointre G."/>
            <person name="Bobe J."/>
            <person name="Postlethwait J.H."/>
            <person name="Berthelot C."/>
            <person name="Roest Crollius H."/>
            <person name="Guiguen Y."/>
        </authorList>
    </citation>
    <scope>NUCLEOTIDE SEQUENCE</scope>
    <source>
        <strain evidence="2">WJC10195</strain>
    </source>
</reference>
<protein>
    <submittedName>
        <fullName evidence="2">Uncharacterized protein</fullName>
    </submittedName>
</protein>
<dbReference type="AlphaFoldDB" id="A0A9Q1FC97"/>
<sequence length="89" mass="9041">MQIVFHASSQKPSASPPLLIRRDLAWGPGGALIKVGGAGLRLSGNLRVNAPGVPSSRRSPARPAPRSRPSGDAPSSGVRLTPALSGKAV</sequence>
<feature type="compositionally biased region" description="Low complexity" evidence="1">
    <location>
        <begin position="67"/>
        <end position="77"/>
    </location>
</feature>
<evidence type="ECO:0000256" key="1">
    <source>
        <dbReference type="SAM" id="MobiDB-lite"/>
    </source>
</evidence>
<organism evidence="2 3">
    <name type="scientific">Synaphobranchus kaupii</name>
    <name type="common">Kaup's arrowtooth eel</name>
    <dbReference type="NCBI Taxonomy" id="118154"/>
    <lineage>
        <taxon>Eukaryota</taxon>
        <taxon>Metazoa</taxon>
        <taxon>Chordata</taxon>
        <taxon>Craniata</taxon>
        <taxon>Vertebrata</taxon>
        <taxon>Euteleostomi</taxon>
        <taxon>Actinopterygii</taxon>
        <taxon>Neopterygii</taxon>
        <taxon>Teleostei</taxon>
        <taxon>Anguilliformes</taxon>
        <taxon>Synaphobranchidae</taxon>
        <taxon>Synaphobranchus</taxon>
    </lineage>
</organism>
<evidence type="ECO:0000313" key="2">
    <source>
        <dbReference type="EMBL" id="KAJ8355519.1"/>
    </source>
</evidence>
<comment type="caution">
    <text evidence="2">The sequence shown here is derived from an EMBL/GenBank/DDBJ whole genome shotgun (WGS) entry which is preliminary data.</text>
</comment>
<feature type="region of interest" description="Disordered" evidence="1">
    <location>
        <begin position="44"/>
        <end position="89"/>
    </location>
</feature>
<name>A0A9Q1FC97_SYNKA</name>
<dbReference type="Proteomes" id="UP001152622">
    <property type="component" value="Chromosome 6"/>
</dbReference>
<keyword evidence="3" id="KW-1185">Reference proteome</keyword>
<accession>A0A9Q1FC97</accession>
<proteinExistence type="predicted"/>